<gene>
    <name evidence="2" type="ORF">DACRYDRAFT_117337</name>
</gene>
<dbReference type="PANTHER" id="PTHR33266">
    <property type="entry name" value="CHROMOSOME 15, WHOLE GENOME SHOTGUN SEQUENCE"/>
    <property type="match status" value="1"/>
</dbReference>
<protein>
    <submittedName>
        <fullName evidence="2">Uncharacterized protein</fullName>
    </submittedName>
</protein>
<dbReference type="EMBL" id="JH795867">
    <property type="protein sequence ID" value="EJU00318.1"/>
    <property type="molecule type" value="Genomic_DNA"/>
</dbReference>
<dbReference type="GeneID" id="63685424"/>
<feature type="region of interest" description="Disordered" evidence="1">
    <location>
        <begin position="518"/>
        <end position="554"/>
    </location>
</feature>
<dbReference type="AlphaFoldDB" id="M5G953"/>
<evidence type="ECO:0000256" key="1">
    <source>
        <dbReference type="SAM" id="MobiDB-lite"/>
    </source>
</evidence>
<keyword evidence="3" id="KW-1185">Reference proteome</keyword>
<sequence>MEHIDAQYQEFRKKEPDRTMAKKTKAKLVPSYYGMFFLIANSSGMGKSRSLSEVLKKRMGIVIALREDPEGFPPADKEVLEYLQLADTAEKCQKKLMCFLTGLFKIWCEDLRALKETHGYNSEELAAVFHGQMERGHKFDAPGSQRMAFLERVLASANESEEAKLRTPRREGEDRRQGEEMTVEPASSGSPDSEHNPVDKGSIRLVTAIRRLTALLSEENSVDGKPRLILAFDECRFLIKDRRVAGNTGTTFNIFEQLRHIIRTLRRESCMFIFLSTETNLDPFYPPPHVDSSGRVQSRELTLLEPFTVFPLPGMPLKKVLTVYDVTTVDFQAKRGFRTREKKGDEDIKAHLEDFAAQKLLCSKEPYGKNLKADEAFAVISHLVPLDIRTDVRIHRPINEQDQSARDFGEKQVAKHLRVLLGITGREQIKTVASSEPLLATGAARILSSMESARPVHLLQQIFDPPAVDKGERGEVIFEFISILARINAVEKKQSPVFSVVEFFDELFDLDDKERKELYDSPPTRDRNVKSNPPAGQSGHVETESSEETAGKDKTKTFKETFQSCCMNFAQCVKVTRDDIHLGESFDPKHFWKYLIRMAFISTKTN</sequence>
<dbReference type="HOGENOM" id="CLU_450560_0_0_1"/>
<feature type="region of interest" description="Disordered" evidence="1">
    <location>
        <begin position="159"/>
        <end position="200"/>
    </location>
</feature>
<dbReference type="Proteomes" id="UP000030653">
    <property type="component" value="Unassembled WGS sequence"/>
</dbReference>
<proteinExistence type="predicted"/>
<reference evidence="2 3" key="1">
    <citation type="journal article" date="2012" name="Science">
        <title>The Paleozoic origin of enzymatic lignin decomposition reconstructed from 31 fungal genomes.</title>
        <authorList>
            <person name="Floudas D."/>
            <person name="Binder M."/>
            <person name="Riley R."/>
            <person name="Barry K."/>
            <person name="Blanchette R.A."/>
            <person name="Henrissat B."/>
            <person name="Martinez A.T."/>
            <person name="Otillar R."/>
            <person name="Spatafora J.W."/>
            <person name="Yadav J.S."/>
            <person name="Aerts A."/>
            <person name="Benoit I."/>
            <person name="Boyd A."/>
            <person name="Carlson A."/>
            <person name="Copeland A."/>
            <person name="Coutinho P.M."/>
            <person name="de Vries R.P."/>
            <person name="Ferreira P."/>
            <person name="Findley K."/>
            <person name="Foster B."/>
            <person name="Gaskell J."/>
            <person name="Glotzer D."/>
            <person name="Gorecki P."/>
            <person name="Heitman J."/>
            <person name="Hesse C."/>
            <person name="Hori C."/>
            <person name="Igarashi K."/>
            <person name="Jurgens J.A."/>
            <person name="Kallen N."/>
            <person name="Kersten P."/>
            <person name="Kohler A."/>
            <person name="Kuees U."/>
            <person name="Kumar T.K.A."/>
            <person name="Kuo A."/>
            <person name="LaButti K."/>
            <person name="Larrondo L.F."/>
            <person name="Lindquist E."/>
            <person name="Ling A."/>
            <person name="Lombard V."/>
            <person name="Lucas S."/>
            <person name="Lundell T."/>
            <person name="Martin R."/>
            <person name="McLaughlin D.J."/>
            <person name="Morgenstern I."/>
            <person name="Morin E."/>
            <person name="Murat C."/>
            <person name="Nagy L.G."/>
            <person name="Nolan M."/>
            <person name="Ohm R.A."/>
            <person name="Patyshakuliyeva A."/>
            <person name="Rokas A."/>
            <person name="Ruiz-Duenas F.J."/>
            <person name="Sabat G."/>
            <person name="Salamov A."/>
            <person name="Samejima M."/>
            <person name="Schmutz J."/>
            <person name="Slot J.C."/>
            <person name="St John F."/>
            <person name="Stenlid J."/>
            <person name="Sun H."/>
            <person name="Sun S."/>
            <person name="Syed K."/>
            <person name="Tsang A."/>
            <person name="Wiebenga A."/>
            <person name="Young D."/>
            <person name="Pisabarro A."/>
            <person name="Eastwood D.C."/>
            <person name="Martin F."/>
            <person name="Cullen D."/>
            <person name="Grigoriev I.V."/>
            <person name="Hibbett D.S."/>
        </authorList>
    </citation>
    <scope>NUCLEOTIDE SEQUENCE [LARGE SCALE GENOMIC DNA]</scope>
    <source>
        <strain evidence="2 3">DJM-731 SS1</strain>
    </source>
</reference>
<organism evidence="2 3">
    <name type="scientific">Dacryopinax primogenitus (strain DJM 731)</name>
    <name type="common">Brown rot fungus</name>
    <dbReference type="NCBI Taxonomy" id="1858805"/>
    <lineage>
        <taxon>Eukaryota</taxon>
        <taxon>Fungi</taxon>
        <taxon>Dikarya</taxon>
        <taxon>Basidiomycota</taxon>
        <taxon>Agaricomycotina</taxon>
        <taxon>Dacrymycetes</taxon>
        <taxon>Dacrymycetales</taxon>
        <taxon>Dacrymycetaceae</taxon>
        <taxon>Dacryopinax</taxon>
    </lineage>
</organism>
<dbReference type="STRING" id="1858805.M5G953"/>
<dbReference type="RefSeq" id="XP_040627215.1">
    <property type="nucleotide sequence ID" value="XM_040770362.1"/>
</dbReference>
<feature type="compositionally biased region" description="Basic and acidic residues" evidence="1">
    <location>
        <begin position="518"/>
        <end position="529"/>
    </location>
</feature>
<feature type="compositionally biased region" description="Basic and acidic residues" evidence="1">
    <location>
        <begin position="161"/>
        <end position="179"/>
    </location>
</feature>
<evidence type="ECO:0000313" key="3">
    <source>
        <dbReference type="Proteomes" id="UP000030653"/>
    </source>
</evidence>
<dbReference type="OMA" id="LRRESCM"/>
<accession>M5G953</accession>
<evidence type="ECO:0000313" key="2">
    <source>
        <dbReference type="EMBL" id="EJU00318.1"/>
    </source>
</evidence>
<dbReference type="OrthoDB" id="107110at2759"/>
<dbReference type="PANTHER" id="PTHR33266:SF1">
    <property type="entry name" value="F-BOX DOMAIN-CONTAINING PROTEIN"/>
    <property type="match status" value="1"/>
</dbReference>
<name>M5G953_DACPD</name>